<dbReference type="InterPro" id="IPR016032">
    <property type="entry name" value="Sig_transdc_resp-reg_C-effctor"/>
</dbReference>
<dbReference type="Gene3D" id="3.40.50.300">
    <property type="entry name" value="P-loop containing nucleotide triphosphate hydrolases"/>
    <property type="match status" value="1"/>
</dbReference>
<dbReference type="Gene3D" id="1.25.40.10">
    <property type="entry name" value="Tetratricopeptide repeat domain"/>
    <property type="match status" value="1"/>
</dbReference>
<dbReference type="PANTHER" id="PTHR35807:SF1">
    <property type="entry name" value="TRANSCRIPTIONAL REGULATOR REDD"/>
    <property type="match status" value="1"/>
</dbReference>
<protein>
    <submittedName>
        <fullName evidence="7">DNA-binding SARP family transcriptional activator</fullName>
    </submittedName>
</protein>
<comment type="similarity">
    <text evidence="1">Belongs to the AfsR/DnrI/RedD regulatory family.</text>
</comment>
<dbReference type="PROSITE" id="PS51755">
    <property type="entry name" value="OMPR_PHOB"/>
    <property type="match status" value="1"/>
</dbReference>
<dbReference type="SUPFAM" id="SSF48452">
    <property type="entry name" value="TPR-like"/>
    <property type="match status" value="1"/>
</dbReference>
<dbReference type="SUPFAM" id="SSF52540">
    <property type="entry name" value="P-loop containing nucleoside triphosphate hydrolases"/>
    <property type="match status" value="1"/>
</dbReference>
<dbReference type="GO" id="GO:0000160">
    <property type="term" value="P:phosphorelay signal transduction system"/>
    <property type="evidence" value="ECO:0007669"/>
    <property type="project" value="InterPro"/>
</dbReference>
<dbReference type="Pfam" id="PF03704">
    <property type="entry name" value="BTAD"/>
    <property type="match status" value="1"/>
</dbReference>
<organism evidence="7 8">
    <name type="scientific">Asanoa ferruginea</name>
    <dbReference type="NCBI Taxonomy" id="53367"/>
    <lineage>
        <taxon>Bacteria</taxon>
        <taxon>Bacillati</taxon>
        <taxon>Actinomycetota</taxon>
        <taxon>Actinomycetes</taxon>
        <taxon>Micromonosporales</taxon>
        <taxon>Micromonosporaceae</taxon>
        <taxon>Asanoa</taxon>
    </lineage>
</organism>
<dbReference type="InterPro" id="IPR051677">
    <property type="entry name" value="AfsR-DnrI-RedD_regulator"/>
</dbReference>
<dbReference type="InterPro" id="IPR036388">
    <property type="entry name" value="WH-like_DNA-bd_sf"/>
</dbReference>
<evidence type="ECO:0000256" key="2">
    <source>
        <dbReference type="ARBA" id="ARBA00023015"/>
    </source>
</evidence>
<dbReference type="PRINTS" id="PR00364">
    <property type="entry name" value="DISEASERSIST"/>
</dbReference>
<dbReference type="SMART" id="SM00862">
    <property type="entry name" value="Trans_reg_C"/>
    <property type="match status" value="1"/>
</dbReference>
<evidence type="ECO:0000313" key="8">
    <source>
        <dbReference type="Proteomes" id="UP000256913"/>
    </source>
</evidence>
<keyword evidence="8" id="KW-1185">Reference proteome</keyword>
<dbReference type="GO" id="GO:0003677">
    <property type="term" value="F:DNA binding"/>
    <property type="evidence" value="ECO:0007669"/>
    <property type="project" value="UniProtKB-UniRule"/>
</dbReference>
<feature type="DNA-binding region" description="OmpR/PhoB-type" evidence="5">
    <location>
        <begin position="1"/>
        <end position="93"/>
    </location>
</feature>
<dbReference type="PANTHER" id="PTHR35807">
    <property type="entry name" value="TRANSCRIPTIONAL REGULATOR REDD-RELATED"/>
    <property type="match status" value="1"/>
</dbReference>
<reference evidence="7 8" key="1">
    <citation type="submission" date="2018-08" db="EMBL/GenBank/DDBJ databases">
        <title>Sequencing the genomes of 1000 actinobacteria strains.</title>
        <authorList>
            <person name="Klenk H.-P."/>
        </authorList>
    </citation>
    <scope>NUCLEOTIDE SEQUENCE [LARGE SCALE GENOMIC DNA]</scope>
    <source>
        <strain evidence="7 8">DSM 44099</strain>
    </source>
</reference>
<dbReference type="GO" id="GO:0006355">
    <property type="term" value="P:regulation of DNA-templated transcription"/>
    <property type="evidence" value="ECO:0007669"/>
    <property type="project" value="InterPro"/>
</dbReference>
<name>A0A3D9ZZZ8_9ACTN</name>
<comment type="caution">
    <text evidence="7">The sequence shown here is derived from an EMBL/GenBank/DDBJ whole genome shotgun (WGS) entry which is preliminary data.</text>
</comment>
<evidence type="ECO:0000256" key="3">
    <source>
        <dbReference type="ARBA" id="ARBA00023125"/>
    </source>
</evidence>
<keyword evidence="3 5" id="KW-0238">DNA-binding</keyword>
<dbReference type="InterPro" id="IPR027417">
    <property type="entry name" value="P-loop_NTPase"/>
</dbReference>
<dbReference type="Proteomes" id="UP000256913">
    <property type="component" value="Unassembled WGS sequence"/>
</dbReference>
<dbReference type="InterPro" id="IPR005158">
    <property type="entry name" value="BTAD"/>
</dbReference>
<sequence>MRYRILGAIEVAIRDRPVPIDRPRSRALLGYLVLHADQTISSDRLSDALWGGAAPASARAQVQADVSAIRRAFRASGAPDALVSRPGGYALHTEVGQSDYAEFTALVEAARHGDDHEERVRLLRSALALWSGTPLTGATAAFVEGAQARLEEQHLSTYERLAEAELALGHHADVVADLTRVAEHAPLRERLHGQLMLALHRCGRRADALAVARDLRRRLADQQGLDPDPVIVELEQRILRGDAALGAPAPTRRAPAPSGGLDALTRWTVPNQLPPDIPDFTGRYAEAETLETLLTRARGALRVVAISGMGGVGKTVLAVRAAHAAASSYPDGQLYVNLRGAEPSALDPGDVLGRFLRATGLDSQAVPDDTVERAELFRSRLNGRRVLIVLDNAASEEQIRLLLPGTPGCAVVVTSRVRLTGVEGARWVDLDVLAPEEAVHLLAQIVDVGGWRRRPATRR</sequence>
<proteinExistence type="inferred from homology"/>
<dbReference type="InterPro" id="IPR002182">
    <property type="entry name" value="NB-ARC"/>
</dbReference>
<feature type="domain" description="OmpR/PhoB-type" evidence="6">
    <location>
        <begin position="1"/>
        <end position="93"/>
    </location>
</feature>
<dbReference type="SMART" id="SM01043">
    <property type="entry name" value="BTAD"/>
    <property type="match status" value="1"/>
</dbReference>
<keyword evidence="4" id="KW-0804">Transcription</keyword>
<dbReference type="GO" id="GO:0043531">
    <property type="term" value="F:ADP binding"/>
    <property type="evidence" value="ECO:0007669"/>
    <property type="project" value="InterPro"/>
</dbReference>
<accession>A0A3D9ZZZ8</accession>
<gene>
    <name evidence="7" type="ORF">DFJ67_5486</name>
</gene>
<dbReference type="RefSeq" id="WP_170215999.1">
    <property type="nucleotide sequence ID" value="NZ_BONB01000023.1"/>
</dbReference>
<dbReference type="Gene3D" id="1.10.10.10">
    <property type="entry name" value="Winged helix-like DNA-binding domain superfamily/Winged helix DNA-binding domain"/>
    <property type="match status" value="1"/>
</dbReference>
<dbReference type="SUPFAM" id="SSF46894">
    <property type="entry name" value="C-terminal effector domain of the bipartite response regulators"/>
    <property type="match status" value="1"/>
</dbReference>
<evidence type="ECO:0000259" key="6">
    <source>
        <dbReference type="PROSITE" id="PS51755"/>
    </source>
</evidence>
<dbReference type="AlphaFoldDB" id="A0A3D9ZZZ8"/>
<dbReference type="Pfam" id="PF00931">
    <property type="entry name" value="NB-ARC"/>
    <property type="match status" value="1"/>
</dbReference>
<evidence type="ECO:0000256" key="5">
    <source>
        <dbReference type="PROSITE-ProRule" id="PRU01091"/>
    </source>
</evidence>
<evidence type="ECO:0000256" key="4">
    <source>
        <dbReference type="ARBA" id="ARBA00023163"/>
    </source>
</evidence>
<evidence type="ECO:0000256" key="1">
    <source>
        <dbReference type="ARBA" id="ARBA00005820"/>
    </source>
</evidence>
<dbReference type="EMBL" id="QUMQ01000001">
    <property type="protein sequence ID" value="REF99450.1"/>
    <property type="molecule type" value="Genomic_DNA"/>
</dbReference>
<evidence type="ECO:0000313" key="7">
    <source>
        <dbReference type="EMBL" id="REF99450.1"/>
    </source>
</evidence>
<keyword evidence="2" id="KW-0805">Transcription regulation</keyword>
<dbReference type="InterPro" id="IPR011990">
    <property type="entry name" value="TPR-like_helical_dom_sf"/>
</dbReference>
<dbReference type="CDD" id="cd15831">
    <property type="entry name" value="BTAD"/>
    <property type="match status" value="1"/>
</dbReference>
<dbReference type="InterPro" id="IPR001867">
    <property type="entry name" value="OmpR/PhoB-type_DNA-bd"/>
</dbReference>